<dbReference type="PANTHER" id="PTHR11839:SF18">
    <property type="entry name" value="NUDIX HYDROLASE DOMAIN-CONTAINING PROTEIN"/>
    <property type="match status" value="1"/>
</dbReference>
<comment type="cofactor">
    <cofactor evidence="1">
        <name>Mg(2+)</name>
        <dbReference type="ChEBI" id="CHEBI:18420"/>
    </cofactor>
</comment>
<dbReference type="InterPro" id="IPR020084">
    <property type="entry name" value="NUDIX_hydrolase_CS"/>
</dbReference>
<organism evidence="7 8">
    <name type="scientific">Bifidobacterium moraviense</name>
    <dbReference type="NCBI Taxonomy" id="2675323"/>
    <lineage>
        <taxon>Bacteria</taxon>
        <taxon>Bacillati</taxon>
        <taxon>Actinomycetota</taxon>
        <taxon>Actinomycetes</taxon>
        <taxon>Bifidobacteriales</taxon>
        <taxon>Bifidobacteriaceae</taxon>
        <taxon>Bifidobacterium</taxon>
    </lineage>
</organism>
<reference evidence="7 8" key="1">
    <citation type="submission" date="2020-02" db="EMBL/GenBank/DDBJ databases">
        <title>Characterization of phylogenetic diversity of novel bifidobacterial species isolated in Czech ZOOs.</title>
        <authorList>
            <person name="Lugli G.A."/>
            <person name="Vera N.B."/>
            <person name="Ventura M."/>
        </authorList>
    </citation>
    <scope>NUCLEOTIDE SEQUENCE [LARGE SCALE GENOMIC DNA]</scope>
    <source>
        <strain evidence="7 8">DSM 109958</strain>
    </source>
</reference>
<dbReference type="Proteomes" id="UP000588277">
    <property type="component" value="Unassembled WGS sequence"/>
</dbReference>
<evidence type="ECO:0000313" key="7">
    <source>
        <dbReference type="EMBL" id="NMM99560.1"/>
    </source>
</evidence>
<dbReference type="GO" id="GO:0016462">
    <property type="term" value="F:pyrophosphatase activity"/>
    <property type="evidence" value="ECO:0007669"/>
    <property type="project" value="UniProtKB-ARBA"/>
</dbReference>
<keyword evidence="3 4" id="KW-0378">Hydrolase</keyword>
<dbReference type="InterPro" id="IPR020476">
    <property type="entry name" value="Nudix_hydrolase"/>
</dbReference>
<evidence type="ECO:0000259" key="6">
    <source>
        <dbReference type="PROSITE" id="PS51462"/>
    </source>
</evidence>
<evidence type="ECO:0000313" key="8">
    <source>
        <dbReference type="Proteomes" id="UP000588277"/>
    </source>
</evidence>
<dbReference type="Pfam" id="PF00293">
    <property type="entry name" value="NUDIX"/>
    <property type="match status" value="1"/>
</dbReference>
<feature type="region of interest" description="Disordered" evidence="5">
    <location>
        <begin position="1"/>
        <end position="27"/>
    </location>
</feature>
<name>A0A7Y0F026_9BIFI</name>
<gene>
    <name evidence="7" type="ORF">G1C96_0137</name>
</gene>
<dbReference type="InterPro" id="IPR000086">
    <property type="entry name" value="NUDIX_hydrolase_dom"/>
</dbReference>
<dbReference type="RefSeq" id="WP_240945034.1">
    <property type="nucleotide sequence ID" value="NZ_JAAIIH010000001.1"/>
</dbReference>
<dbReference type="AlphaFoldDB" id="A0A7Y0F026"/>
<dbReference type="SUPFAM" id="SSF55811">
    <property type="entry name" value="Nudix"/>
    <property type="match status" value="1"/>
</dbReference>
<sequence>MTDGTDMTTRPAPDDAVETTLDRSSDGIDMTRPATVVSHDVVWRGVVYDVDDMAIDLHRTDGGTTRIRRQITRHRPCVVLLVHDEPRDLYLMEREYRAGSDRYAYGLPAGLIDAGEDVETAALRELREETGVAPDGPEDLRIDRVGAFYSSEGMSDELANIMVLHLGSWHAEPRHFDPDEHVESAWVTFDTLRGIGVTSSNSQIALLHEALRRATTGR</sequence>
<dbReference type="GO" id="GO:0006753">
    <property type="term" value="P:nucleoside phosphate metabolic process"/>
    <property type="evidence" value="ECO:0007669"/>
    <property type="project" value="TreeGrafter"/>
</dbReference>
<dbReference type="PRINTS" id="PR00502">
    <property type="entry name" value="NUDIXFAMILY"/>
</dbReference>
<evidence type="ECO:0000256" key="4">
    <source>
        <dbReference type="RuleBase" id="RU003476"/>
    </source>
</evidence>
<evidence type="ECO:0000256" key="3">
    <source>
        <dbReference type="ARBA" id="ARBA00022801"/>
    </source>
</evidence>
<dbReference type="GO" id="GO:0019693">
    <property type="term" value="P:ribose phosphate metabolic process"/>
    <property type="evidence" value="ECO:0007669"/>
    <property type="project" value="TreeGrafter"/>
</dbReference>
<proteinExistence type="inferred from homology"/>
<dbReference type="PROSITE" id="PS00893">
    <property type="entry name" value="NUDIX_BOX"/>
    <property type="match status" value="1"/>
</dbReference>
<dbReference type="EMBL" id="JAAIIH010000001">
    <property type="protein sequence ID" value="NMM99560.1"/>
    <property type="molecule type" value="Genomic_DNA"/>
</dbReference>
<evidence type="ECO:0000256" key="5">
    <source>
        <dbReference type="SAM" id="MobiDB-lite"/>
    </source>
</evidence>
<dbReference type="InterPro" id="IPR015797">
    <property type="entry name" value="NUDIX_hydrolase-like_dom_sf"/>
</dbReference>
<protein>
    <submittedName>
        <fullName evidence="7">NTP pyrophosphohydrolase</fullName>
    </submittedName>
</protein>
<comment type="caution">
    <text evidence="7">The sequence shown here is derived from an EMBL/GenBank/DDBJ whole genome shotgun (WGS) entry which is preliminary data.</text>
</comment>
<dbReference type="Gene3D" id="3.90.79.10">
    <property type="entry name" value="Nucleoside Triphosphate Pyrophosphohydrolase"/>
    <property type="match status" value="1"/>
</dbReference>
<evidence type="ECO:0000256" key="1">
    <source>
        <dbReference type="ARBA" id="ARBA00001946"/>
    </source>
</evidence>
<dbReference type="PROSITE" id="PS51462">
    <property type="entry name" value="NUDIX"/>
    <property type="match status" value="1"/>
</dbReference>
<keyword evidence="8" id="KW-1185">Reference proteome</keyword>
<comment type="similarity">
    <text evidence="2 4">Belongs to the Nudix hydrolase family.</text>
</comment>
<evidence type="ECO:0000256" key="2">
    <source>
        <dbReference type="ARBA" id="ARBA00005582"/>
    </source>
</evidence>
<dbReference type="CDD" id="cd03424">
    <property type="entry name" value="NUDIX_ADPRase_Nudt5_UGPPase_Nudt14"/>
    <property type="match status" value="1"/>
</dbReference>
<dbReference type="PANTHER" id="PTHR11839">
    <property type="entry name" value="UDP/ADP-SUGAR PYROPHOSPHATASE"/>
    <property type="match status" value="1"/>
</dbReference>
<accession>A0A7Y0F026</accession>
<feature type="domain" description="Nudix hydrolase" evidence="6">
    <location>
        <begin position="72"/>
        <end position="210"/>
    </location>
</feature>